<evidence type="ECO:0000313" key="1">
    <source>
        <dbReference type="Proteomes" id="UP000095287"/>
    </source>
</evidence>
<sequence>MIIHLRSVSFSVSSPTLPLVSRAAPLSRHLILQIGLPKNETDIADETHQSTTLATFETVDFAMTSMVESARQLYRNIRARLSRSGRSVFEEQARIVRSPVIHLSNARNDSEDVDHVFNWPVHDVCCQYALEKIAERIDEQLNCLELQEEGLAVGHSKSLQPTDNSEPNFITMLQDDLEAVYSKMDASALLENSKDHLTQNSEWSVLVREKCRRADEVMQKAVTLQRSIDDLLKKLLLKTD</sequence>
<protein>
    <submittedName>
        <fullName evidence="2">Uncharacterized protein</fullName>
    </submittedName>
</protein>
<proteinExistence type="predicted"/>
<accession>A0A1I7YK96</accession>
<reference evidence="2" key="1">
    <citation type="submission" date="2016-11" db="UniProtKB">
        <authorList>
            <consortium name="WormBaseParasite"/>
        </authorList>
    </citation>
    <scope>IDENTIFICATION</scope>
</reference>
<keyword evidence="1" id="KW-1185">Reference proteome</keyword>
<dbReference type="AlphaFoldDB" id="A0A1I7YK96"/>
<dbReference type="WBParaSite" id="L893_g17186.t1">
    <property type="protein sequence ID" value="L893_g17186.t1"/>
    <property type="gene ID" value="L893_g17186"/>
</dbReference>
<dbReference type="Proteomes" id="UP000095287">
    <property type="component" value="Unplaced"/>
</dbReference>
<evidence type="ECO:0000313" key="2">
    <source>
        <dbReference type="WBParaSite" id="L893_g17186.t1"/>
    </source>
</evidence>
<name>A0A1I7YK96_9BILA</name>
<organism evidence="1 2">
    <name type="scientific">Steinernema glaseri</name>
    <dbReference type="NCBI Taxonomy" id="37863"/>
    <lineage>
        <taxon>Eukaryota</taxon>
        <taxon>Metazoa</taxon>
        <taxon>Ecdysozoa</taxon>
        <taxon>Nematoda</taxon>
        <taxon>Chromadorea</taxon>
        <taxon>Rhabditida</taxon>
        <taxon>Tylenchina</taxon>
        <taxon>Panagrolaimomorpha</taxon>
        <taxon>Strongyloidoidea</taxon>
        <taxon>Steinernematidae</taxon>
        <taxon>Steinernema</taxon>
    </lineage>
</organism>